<dbReference type="Proteomes" id="UP000243498">
    <property type="component" value="Unassembled WGS sequence"/>
</dbReference>
<name>A0A167HVP4_METRR</name>
<reference evidence="1 2" key="1">
    <citation type="journal article" date="2016" name="Genome Biol. Evol.">
        <title>Divergent and convergent evolution of fungal pathogenicity.</title>
        <authorList>
            <person name="Shang Y."/>
            <person name="Xiao G."/>
            <person name="Zheng P."/>
            <person name="Cen K."/>
            <person name="Zhan S."/>
            <person name="Wang C."/>
        </authorList>
    </citation>
    <scope>NUCLEOTIDE SEQUENCE [LARGE SCALE GENOMIC DNA]</scope>
    <source>
        <strain evidence="1 2">RCEF 4871</strain>
    </source>
</reference>
<sequence>MQSLQHRAADAAVPGAYCAEASDPTILEAERRNCSVGSREGLNGRKIVLEMGYWLDDVRVPSSM</sequence>
<dbReference type="EMBL" id="AZHC01000004">
    <property type="protein sequence ID" value="OAA48381.1"/>
    <property type="molecule type" value="Genomic_DNA"/>
</dbReference>
<keyword evidence="2" id="KW-1185">Reference proteome</keyword>
<organism evidence="1 2">
    <name type="scientific">Metarhizium rileyi (strain RCEF 4871)</name>
    <name type="common">Nomuraea rileyi</name>
    <dbReference type="NCBI Taxonomy" id="1649241"/>
    <lineage>
        <taxon>Eukaryota</taxon>
        <taxon>Fungi</taxon>
        <taxon>Dikarya</taxon>
        <taxon>Ascomycota</taxon>
        <taxon>Pezizomycotina</taxon>
        <taxon>Sordariomycetes</taxon>
        <taxon>Hypocreomycetidae</taxon>
        <taxon>Hypocreales</taxon>
        <taxon>Clavicipitaceae</taxon>
        <taxon>Metarhizium</taxon>
    </lineage>
</organism>
<gene>
    <name evidence="1" type="ORF">NOR_01631</name>
</gene>
<dbReference type="AlphaFoldDB" id="A0A167HVP4"/>
<proteinExistence type="predicted"/>
<evidence type="ECO:0000313" key="1">
    <source>
        <dbReference type="EMBL" id="OAA48381.1"/>
    </source>
</evidence>
<comment type="caution">
    <text evidence="1">The sequence shown here is derived from an EMBL/GenBank/DDBJ whole genome shotgun (WGS) entry which is preliminary data.</text>
</comment>
<accession>A0A167HVP4</accession>
<protein>
    <submittedName>
        <fullName evidence="1">Uncharacterized protein</fullName>
    </submittedName>
</protein>
<evidence type="ECO:0000313" key="2">
    <source>
        <dbReference type="Proteomes" id="UP000243498"/>
    </source>
</evidence>